<comment type="similarity">
    <text evidence="1">Belongs to the UPF0502 family.</text>
</comment>
<evidence type="ECO:0000313" key="3">
    <source>
        <dbReference type="EMBL" id="TDK22993.1"/>
    </source>
</evidence>
<dbReference type="PANTHER" id="PTHR38768">
    <property type="entry name" value="UPF0502 PROTEIN YCEH"/>
    <property type="match status" value="1"/>
</dbReference>
<dbReference type="InterPro" id="IPR036390">
    <property type="entry name" value="WH_DNA-bd_sf"/>
</dbReference>
<dbReference type="AlphaFoldDB" id="A0A4R5TPG3"/>
<reference evidence="3 4" key="1">
    <citation type="submission" date="2019-03" db="EMBL/GenBank/DDBJ databases">
        <title>Luteimonas zhaokaii sp.nov., isolated from the rectal contents of Plateau pika in Yushu, Qinghai Province, China.</title>
        <authorList>
            <person name="Zhang G."/>
        </authorList>
    </citation>
    <scope>NUCLEOTIDE SEQUENCE [LARGE SCALE GENOMIC DNA]</scope>
    <source>
        <strain evidence="3 4">B9</strain>
    </source>
</reference>
<protein>
    <submittedName>
        <fullName evidence="3">DUF480 domain-containing protein</fullName>
    </submittedName>
</protein>
<dbReference type="InterPro" id="IPR036388">
    <property type="entry name" value="WH-like_DNA-bd_sf"/>
</dbReference>
<evidence type="ECO:0000256" key="2">
    <source>
        <dbReference type="SAM" id="Coils"/>
    </source>
</evidence>
<dbReference type="PANTHER" id="PTHR38768:SF1">
    <property type="entry name" value="UPF0502 PROTEIN YCEH"/>
    <property type="match status" value="1"/>
</dbReference>
<gene>
    <name evidence="3" type="ORF">E2F46_12640</name>
</gene>
<dbReference type="Gene3D" id="1.10.10.10">
    <property type="entry name" value="Winged helix-like DNA-binding domain superfamily/Winged helix DNA-binding domain"/>
    <property type="match status" value="2"/>
</dbReference>
<dbReference type="RefSeq" id="WP_133322604.1">
    <property type="nucleotide sequence ID" value="NZ_SMTF01000011.1"/>
</dbReference>
<evidence type="ECO:0000256" key="1">
    <source>
        <dbReference type="HAMAP-Rule" id="MF_01584"/>
    </source>
</evidence>
<feature type="coiled-coil region" evidence="2">
    <location>
        <begin position="191"/>
        <end position="218"/>
    </location>
</feature>
<dbReference type="Pfam" id="PF04337">
    <property type="entry name" value="DUF480"/>
    <property type="match status" value="1"/>
</dbReference>
<comment type="caution">
    <text evidence="3">The sequence shown here is derived from an EMBL/GenBank/DDBJ whole genome shotgun (WGS) entry which is preliminary data.</text>
</comment>
<accession>A0A4R5TPG3</accession>
<keyword evidence="4" id="KW-1185">Reference proteome</keyword>
<evidence type="ECO:0000313" key="4">
    <source>
        <dbReference type="Proteomes" id="UP000294796"/>
    </source>
</evidence>
<sequence>MDETATTLPLTPAEARVLGCLVEKQATTPDAYPLTVNAAHAAANQKTAREPVLSLDPGAVHHALRALERKGLAKQVFSSRAERYEHRADAGLGLPRPQVALVALLLLRGAQTAHELLARSERLHAFADIDDVRHHLERLMQRVPALVAQVPRASSQREDRYAHLLCGDVPVAVPPTDRPGAAQATIAPGERQALEARVAALEAEVAELRAHIARLLDGDAE</sequence>
<dbReference type="HAMAP" id="MF_01584">
    <property type="entry name" value="UPF0502"/>
    <property type="match status" value="1"/>
</dbReference>
<dbReference type="SUPFAM" id="SSF46785">
    <property type="entry name" value="Winged helix' DNA-binding domain"/>
    <property type="match status" value="2"/>
</dbReference>
<dbReference type="InterPro" id="IPR007432">
    <property type="entry name" value="DUF480"/>
</dbReference>
<dbReference type="EMBL" id="SMTF01000011">
    <property type="protein sequence ID" value="TDK22993.1"/>
    <property type="molecule type" value="Genomic_DNA"/>
</dbReference>
<proteinExistence type="inferred from homology"/>
<keyword evidence="2" id="KW-0175">Coiled coil</keyword>
<organism evidence="3 4">
    <name type="scientific">Luteimonas aestuarii</name>
    <dbReference type="NCBI Taxonomy" id="453837"/>
    <lineage>
        <taxon>Bacteria</taxon>
        <taxon>Pseudomonadati</taxon>
        <taxon>Pseudomonadota</taxon>
        <taxon>Gammaproteobacteria</taxon>
        <taxon>Lysobacterales</taxon>
        <taxon>Lysobacteraceae</taxon>
        <taxon>Luteimonas</taxon>
    </lineage>
</organism>
<dbReference type="Proteomes" id="UP000294796">
    <property type="component" value="Unassembled WGS sequence"/>
</dbReference>
<name>A0A4R5TPG3_9GAMM</name>
<dbReference type="OrthoDB" id="9784785at2"/>